<dbReference type="RefSeq" id="XP_008030105.1">
    <property type="nucleotide sequence ID" value="XM_008031914.1"/>
</dbReference>
<sequence>MSALESKGSRCRGLCEILPSDQGLGSVLLGLPVAEDLATAADADADAATIIAATTTLAAATTRAIAIGRKTSNLGAHLGNTYECRSVSVIIPGHVGGASIPQIPTVGLWHS</sequence>
<protein>
    <submittedName>
        <fullName evidence="1">Uncharacterized protein</fullName>
    </submittedName>
</protein>
<accession>R0I8W8</accession>
<dbReference type="HOGENOM" id="CLU_2159991_0_0_1"/>
<proteinExistence type="predicted"/>
<reference evidence="1 2" key="2">
    <citation type="journal article" date="2013" name="PLoS Genet.">
        <title>Comparative genome structure, secondary metabolite, and effector coding capacity across Cochliobolus pathogens.</title>
        <authorList>
            <person name="Condon B.J."/>
            <person name="Leng Y."/>
            <person name="Wu D."/>
            <person name="Bushley K.E."/>
            <person name="Ohm R.A."/>
            <person name="Otillar R."/>
            <person name="Martin J."/>
            <person name="Schackwitz W."/>
            <person name="Grimwood J."/>
            <person name="MohdZainudin N."/>
            <person name="Xue C."/>
            <person name="Wang R."/>
            <person name="Manning V.A."/>
            <person name="Dhillon B."/>
            <person name="Tu Z.J."/>
            <person name="Steffenson B.J."/>
            <person name="Salamov A."/>
            <person name="Sun H."/>
            <person name="Lowry S."/>
            <person name="LaButti K."/>
            <person name="Han J."/>
            <person name="Copeland A."/>
            <person name="Lindquist E."/>
            <person name="Barry K."/>
            <person name="Schmutz J."/>
            <person name="Baker S.E."/>
            <person name="Ciuffetti L.M."/>
            <person name="Grigoriev I.V."/>
            <person name="Zhong S."/>
            <person name="Turgeon B.G."/>
        </authorList>
    </citation>
    <scope>NUCLEOTIDE SEQUENCE [LARGE SCALE GENOMIC DNA]</scope>
    <source>
        <strain evidence="2">28A</strain>
    </source>
</reference>
<reference evidence="1 2" key="1">
    <citation type="journal article" date="2012" name="PLoS Pathog.">
        <title>Diverse lifestyles and strategies of plant pathogenesis encoded in the genomes of eighteen Dothideomycetes fungi.</title>
        <authorList>
            <person name="Ohm R.A."/>
            <person name="Feau N."/>
            <person name="Henrissat B."/>
            <person name="Schoch C.L."/>
            <person name="Horwitz B.A."/>
            <person name="Barry K.W."/>
            <person name="Condon B.J."/>
            <person name="Copeland A.C."/>
            <person name="Dhillon B."/>
            <person name="Glaser F."/>
            <person name="Hesse C.N."/>
            <person name="Kosti I."/>
            <person name="LaButti K."/>
            <person name="Lindquist E.A."/>
            <person name="Lucas S."/>
            <person name="Salamov A.A."/>
            <person name="Bradshaw R.E."/>
            <person name="Ciuffetti L."/>
            <person name="Hamelin R.C."/>
            <person name="Kema G.H.J."/>
            <person name="Lawrence C."/>
            <person name="Scott J.A."/>
            <person name="Spatafora J.W."/>
            <person name="Turgeon B.G."/>
            <person name="de Wit P.J.G.M."/>
            <person name="Zhong S."/>
            <person name="Goodwin S.B."/>
            <person name="Grigoriev I.V."/>
        </authorList>
    </citation>
    <scope>NUCLEOTIDE SEQUENCE [LARGE SCALE GENOMIC DNA]</scope>
    <source>
        <strain evidence="2">28A</strain>
    </source>
</reference>
<evidence type="ECO:0000313" key="1">
    <source>
        <dbReference type="EMBL" id="EOA81960.1"/>
    </source>
</evidence>
<name>R0I8W8_EXST2</name>
<dbReference type="AlphaFoldDB" id="R0I8W8"/>
<dbReference type="GeneID" id="19403939"/>
<dbReference type="EMBL" id="KB908855">
    <property type="protein sequence ID" value="EOA81960.1"/>
    <property type="molecule type" value="Genomic_DNA"/>
</dbReference>
<organism evidence="1 2">
    <name type="scientific">Exserohilum turcicum (strain 28A)</name>
    <name type="common">Northern leaf blight fungus</name>
    <name type="synonym">Setosphaeria turcica</name>
    <dbReference type="NCBI Taxonomy" id="671987"/>
    <lineage>
        <taxon>Eukaryota</taxon>
        <taxon>Fungi</taxon>
        <taxon>Dikarya</taxon>
        <taxon>Ascomycota</taxon>
        <taxon>Pezizomycotina</taxon>
        <taxon>Dothideomycetes</taxon>
        <taxon>Pleosporomycetidae</taxon>
        <taxon>Pleosporales</taxon>
        <taxon>Pleosporineae</taxon>
        <taxon>Pleosporaceae</taxon>
        <taxon>Exserohilum</taxon>
    </lineage>
</organism>
<keyword evidence="2" id="KW-1185">Reference proteome</keyword>
<dbReference type="Proteomes" id="UP000016935">
    <property type="component" value="Unassembled WGS sequence"/>
</dbReference>
<evidence type="ECO:0000313" key="2">
    <source>
        <dbReference type="Proteomes" id="UP000016935"/>
    </source>
</evidence>
<gene>
    <name evidence="1" type="ORF">SETTUDRAFT_34721</name>
</gene>